<reference evidence="3 4" key="1">
    <citation type="submission" date="2016-10" db="EMBL/GenBank/DDBJ databases">
        <authorList>
            <person name="de Groot N.N."/>
        </authorList>
    </citation>
    <scope>NUCLEOTIDE SEQUENCE [LARGE SCALE GENOMIC DNA]</scope>
    <source>
        <strain evidence="3 4">CGMCC 1.6291</strain>
    </source>
</reference>
<dbReference type="RefSeq" id="WP_091643313.1">
    <property type="nucleotide sequence ID" value="NZ_FOEG01000004.1"/>
</dbReference>
<evidence type="ECO:0000256" key="2">
    <source>
        <dbReference type="SAM" id="SignalP"/>
    </source>
</evidence>
<accession>A0A1H8TG31</accession>
<name>A0A1H8TG31_9GAMM</name>
<dbReference type="EMBL" id="FOEG01000004">
    <property type="protein sequence ID" value="SEO89574.1"/>
    <property type="molecule type" value="Genomic_DNA"/>
</dbReference>
<feature type="region of interest" description="Disordered" evidence="1">
    <location>
        <begin position="73"/>
        <end position="109"/>
    </location>
</feature>
<dbReference type="Proteomes" id="UP000199657">
    <property type="component" value="Unassembled WGS sequence"/>
</dbReference>
<gene>
    <name evidence="3" type="ORF">SAMN04488052_104129</name>
</gene>
<evidence type="ECO:0000313" key="3">
    <source>
        <dbReference type="EMBL" id="SEO89574.1"/>
    </source>
</evidence>
<dbReference type="STRING" id="406100.SAMN04488052_104129"/>
<organism evidence="3 4">
    <name type="scientific">Aquisalimonas asiatica</name>
    <dbReference type="NCBI Taxonomy" id="406100"/>
    <lineage>
        <taxon>Bacteria</taxon>
        <taxon>Pseudomonadati</taxon>
        <taxon>Pseudomonadota</taxon>
        <taxon>Gammaproteobacteria</taxon>
        <taxon>Chromatiales</taxon>
        <taxon>Ectothiorhodospiraceae</taxon>
        <taxon>Aquisalimonas</taxon>
    </lineage>
</organism>
<keyword evidence="4" id="KW-1185">Reference proteome</keyword>
<protein>
    <submittedName>
        <fullName evidence="3">Uncharacterized protein</fullName>
    </submittedName>
</protein>
<feature type="signal peptide" evidence="2">
    <location>
        <begin position="1"/>
        <end position="23"/>
    </location>
</feature>
<evidence type="ECO:0000256" key="1">
    <source>
        <dbReference type="SAM" id="MobiDB-lite"/>
    </source>
</evidence>
<feature type="chain" id="PRO_5011486109" evidence="2">
    <location>
        <begin position="24"/>
        <end position="109"/>
    </location>
</feature>
<evidence type="ECO:0000313" key="4">
    <source>
        <dbReference type="Proteomes" id="UP000199657"/>
    </source>
</evidence>
<keyword evidence="2" id="KW-0732">Signal</keyword>
<proteinExistence type="predicted"/>
<sequence length="109" mass="11360">MKSAWAVACTGLVVLGAAWPAFVSGDEPAPALSEADCRTLLALHGELLAEEVDADADARLAVEEAIIDRPGCGETQGRLLDARSGEGVNPFDPREPAGFGLPEDAEEDQ</sequence>
<dbReference type="AlphaFoldDB" id="A0A1H8TG31"/>